<sequence length="178" mass="20294">MLSAHQIYKENTDVTTTKNVKTNANAKPKGLGLKNATNICHNQKSNSGNLLDPKKNSNTLKKKVLKQELKSCTKGEKTSVLKNSEEWPEIENMYIYNDSDDDYEDILPKSQRVTKAEIDASFITCYIPRCASIDDRLPTVSLETMEDFSEIRHFPFIESDLWYDDSPLELIPVPDISF</sequence>
<evidence type="ECO:0000313" key="1">
    <source>
        <dbReference type="EMBL" id="CAL1268430.1"/>
    </source>
</evidence>
<comment type="caution">
    <text evidence="1">The sequence shown here is derived from an EMBL/GenBank/DDBJ whole genome shotgun (WGS) entry which is preliminary data.</text>
</comment>
<gene>
    <name evidence="1" type="ORF">LARSCL_LOCUS4166</name>
</gene>
<keyword evidence="2" id="KW-1185">Reference proteome</keyword>
<evidence type="ECO:0000313" key="2">
    <source>
        <dbReference type="Proteomes" id="UP001497382"/>
    </source>
</evidence>
<name>A0AAV1Z9X9_9ARAC</name>
<proteinExistence type="predicted"/>
<protein>
    <submittedName>
        <fullName evidence="1">Uncharacterized protein</fullName>
    </submittedName>
</protein>
<dbReference type="Proteomes" id="UP001497382">
    <property type="component" value="Unassembled WGS sequence"/>
</dbReference>
<reference evidence="1 2" key="1">
    <citation type="submission" date="2024-04" db="EMBL/GenBank/DDBJ databases">
        <authorList>
            <person name="Rising A."/>
            <person name="Reimegard J."/>
            <person name="Sonavane S."/>
            <person name="Akerstrom W."/>
            <person name="Nylinder S."/>
            <person name="Hedman E."/>
            <person name="Kallberg Y."/>
        </authorList>
    </citation>
    <scope>NUCLEOTIDE SEQUENCE [LARGE SCALE GENOMIC DNA]</scope>
</reference>
<accession>A0AAV1Z9X9</accession>
<organism evidence="1 2">
    <name type="scientific">Larinioides sclopetarius</name>
    <dbReference type="NCBI Taxonomy" id="280406"/>
    <lineage>
        <taxon>Eukaryota</taxon>
        <taxon>Metazoa</taxon>
        <taxon>Ecdysozoa</taxon>
        <taxon>Arthropoda</taxon>
        <taxon>Chelicerata</taxon>
        <taxon>Arachnida</taxon>
        <taxon>Araneae</taxon>
        <taxon>Araneomorphae</taxon>
        <taxon>Entelegynae</taxon>
        <taxon>Araneoidea</taxon>
        <taxon>Araneidae</taxon>
        <taxon>Larinioides</taxon>
    </lineage>
</organism>
<dbReference type="AlphaFoldDB" id="A0AAV1Z9X9"/>
<dbReference type="EMBL" id="CAXIEN010000034">
    <property type="protein sequence ID" value="CAL1268430.1"/>
    <property type="molecule type" value="Genomic_DNA"/>
</dbReference>